<gene>
    <name evidence="5" type="ORF">SELO1098_LOCUS28104</name>
</gene>
<dbReference type="InterPro" id="IPR038765">
    <property type="entry name" value="Papain-like_cys_pep_sf"/>
</dbReference>
<dbReference type="InterPro" id="IPR000668">
    <property type="entry name" value="Peptidase_C1A_C"/>
</dbReference>
<evidence type="ECO:0000256" key="3">
    <source>
        <dbReference type="SAM" id="SignalP"/>
    </source>
</evidence>
<dbReference type="Gene3D" id="3.90.70.10">
    <property type="entry name" value="Cysteine proteinases"/>
    <property type="match status" value="1"/>
</dbReference>
<evidence type="ECO:0000256" key="2">
    <source>
        <dbReference type="ARBA" id="ARBA00023145"/>
    </source>
</evidence>
<comment type="similarity">
    <text evidence="1">Belongs to the peptidase C1 family.</text>
</comment>
<evidence type="ECO:0000259" key="4">
    <source>
        <dbReference type="SMART" id="SM00645"/>
    </source>
</evidence>
<keyword evidence="3" id="KW-0732">Signal</keyword>
<organism evidence="5">
    <name type="scientific">Spumella elongata</name>
    <dbReference type="NCBI Taxonomy" id="89044"/>
    <lineage>
        <taxon>Eukaryota</taxon>
        <taxon>Sar</taxon>
        <taxon>Stramenopiles</taxon>
        <taxon>Ochrophyta</taxon>
        <taxon>Chrysophyceae</taxon>
        <taxon>Chromulinales</taxon>
        <taxon>Chromulinaceae</taxon>
        <taxon>Spumella</taxon>
    </lineage>
</organism>
<sequence length="277" mass="30387">MFKLFVILASVLCVLARKNELVLIGDEKLGQTVKTPVKVTPASELPAGLDYRSRGLLTTDLNQHIPVYCGSCWAHAAFSSIADRIKIATNGTQRDVIPSIQALINCGHAGSCNGGDSNAANVYVYQNGIPDVTCQQYQAKNMECSDINMCMNCDHDTGNCYAIKNYPKITVSEHGSVKGDDEIRSEILNRGPVSAYINAECIETYSGGINMYDTCNTHTTNHAIQINGWGTENGVDFWICRNSWGTYWGEHGFFRIVRGGAWNLGSVYWAVPDIPAF</sequence>
<dbReference type="Pfam" id="PF00112">
    <property type="entry name" value="Peptidase_C1"/>
    <property type="match status" value="1"/>
</dbReference>
<reference evidence="5" key="1">
    <citation type="submission" date="2021-01" db="EMBL/GenBank/DDBJ databases">
        <authorList>
            <person name="Corre E."/>
            <person name="Pelletier E."/>
            <person name="Niang G."/>
            <person name="Scheremetjew M."/>
            <person name="Finn R."/>
            <person name="Kale V."/>
            <person name="Holt S."/>
            <person name="Cochrane G."/>
            <person name="Meng A."/>
            <person name="Brown T."/>
            <person name="Cohen L."/>
        </authorList>
    </citation>
    <scope>NUCLEOTIDE SEQUENCE</scope>
    <source>
        <strain evidence="5">CCAP 955/1</strain>
    </source>
</reference>
<dbReference type="AlphaFoldDB" id="A0A7S3HMD9"/>
<dbReference type="SMART" id="SM00645">
    <property type="entry name" value="Pept_C1"/>
    <property type="match status" value="1"/>
</dbReference>
<evidence type="ECO:0000313" key="5">
    <source>
        <dbReference type="EMBL" id="CAE0299250.1"/>
    </source>
</evidence>
<dbReference type="GO" id="GO:0008234">
    <property type="term" value="F:cysteine-type peptidase activity"/>
    <property type="evidence" value="ECO:0007669"/>
    <property type="project" value="InterPro"/>
</dbReference>
<accession>A0A7S3HMD9</accession>
<dbReference type="PANTHER" id="PTHR12411">
    <property type="entry name" value="CYSTEINE PROTEASE FAMILY C1-RELATED"/>
    <property type="match status" value="1"/>
</dbReference>
<dbReference type="EMBL" id="HBIC01054706">
    <property type="protein sequence ID" value="CAE0299250.1"/>
    <property type="molecule type" value="Transcribed_RNA"/>
</dbReference>
<proteinExistence type="inferred from homology"/>
<evidence type="ECO:0000256" key="1">
    <source>
        <dbReference type="ARBA" id="ARBA00008455"/>
    </source>
</evidence>
<feature type="chain" id="PRO_5031326653" description="Peptidase C1A papain C-terminal domain-containing protein" evidence="3">
    <location>
        <begin position="17"/>
        <end position="277"/>
    </location>
</feature>
<dbReference type="PROSITE" id="PS00640">
    <property type="entry name" value="THIOL_PROTEASE_ASN"/>
    <property type="match status" value="1"/>
</dbReference>
<feature type="signal peptide" evidence="3">
    <location>
        <begin position="1"/>
        <end position="16"/>
    </location>
</feature>
<dbReference type="GO" id="GO:0006508">
    <property type="term" value="P:proteolysis"/>
    <property type="evidence" value="ECO:0007669"/>
    <property type="project" value="InterPro"/>
</dbReference>
<dbReference type="InterPro" id="IPR013128">
    <property type="entry name" value="Peptidase_C1A"/>
</dbReference>
<dbReference type="InterPro" id="IPR025661">
    <property type="entry name" value="Pept_asp_AS"/>
</dbReference>
<protein>
    <recommendedName>
        <fullName evidence="4">Peptidase C1A papain C-terminal domain-containing protein</fullName>
    </recommendedName>
</protein>
<feature type="domain" description="Peptidase C1A papain C-terminal" evidence="4">
    <location>
        <begin position="45"/>
        <end position="273"/>
    </location>
</feature>
<name>A0A7S3HMD9_9STRA</name>
<keyword evidence="2" id="KW-0865">Zymogen</keyword>
<dbReference type="SUPFAM" id="SSF54001">
    <property type="entry name" value="Cysteine proteinases"/>
    <property type="match status" value="1"/>
</dbReference>